<keyword evidence="1" id="KW-1133">Transmembrane helix</keyword>
<dbReference type="Proteomes" id="UP000287176">
    <property type="component" value="Unassembled WGS sequence"/>
</dbReference>
<accession>A0A432GP37</accession>
<proteinExistence type="predicted"/>
<evidence type="ECO:0000313" key="3">
    <source>
        <dbReference type="Proteomes" id="UP000287176"/>
    </source>
</evidence>
<sequence length="53" mass="5995">MNERRTETLVVTLVTVTNLLIAFFISGVVIWALGEDPWFALKTLLYGAFGYDE</sequence>
<keyword evidence="1" id="KW-0472">Membrane</keyword>
<evidence type="ECO:0000256" key="1">
    <source>
        <dbReference type="SAM" id="Phobius"/>
    </source>
</evidence>
<protein>
    <submittedName>
        <fullName evidence="2">ABC transporter permease</fullName>
    </submittedName>
</protein>
<comment type="caution">
    <text evidence="2">The sequence shown here is derived from an EMBL/GenBank/DDBJ whole genome shotgun (WGS) entry which is preliminary data.</text>
</comment>
<gene>
    <name evidence="2" type="ORF">DSY94_04165</name>
</gene>
<feature type="transmembrane region" description="Helical" evidence="1">
    <location>
        <begin position="9"/>
        <end position="33"/>
    </location>
</feature>
<dbReference type="EMBL" id="QNZI01000110">
    <property type="protein sequence ID" value="RTZ85303.1"/>
    <property type="molecule type" value="Genomic_DNA"/>
</dbReference>
<evidence type="ECO:0000313" key="2">
    <source>
        <dbReference type="EMBL" id="RTZ85303.1"/>
    </source>
</evidence>
<dbReference type="AlphaFoldDB" id="A0A432GP37"/>
<organism evidence="2 3">
    <name type="scientific">SAR324 cluster bacterium</name>
    <dbReference type="NCBI Taxonomy" id="2024889"/>
    <lineage>
        <taxon>Bacteria</taxon>
        <taxon>Deltaproteobacteria</taxon>
        <taxon>SAR324 cluster</taxon>
    </lineage>
</organism>
<feature type="non-terminal residue" evidence="2">
    <location>
        <position position="53"/>
    </location>
</feature>
<reference evidence="2 3" key="1">
    <citation type="submission" date="2018-06" db="EMBL/GenBank/DDBJ databases">
        <title>Combined omics and stable isotope probing to characterize newly discovered Mariana Back-Arc vent microbial communities.</title>
        <authorList>
            <person name="Trembath-Reichert E."/>
            <person name="Huber J.A."/>
        </authorList>
    </citation>
    <scope>NUCLEOTIDE SEQUENCE [LARGE SCALE GENOMIC DNA]</scope>
    <source>
        <strain evidence="2">MAG 24</strain>
    </source>
</reference>
<keyword evidence="1" id="KW-0812">Transmembrane</keyword>
<name>A0A432GP37_9DELT</name>